<evidence type="ECO:0000313" key="3">
    <source>
        <dbReference type="Proteomes" id="UP000319432"/>
    </source>
</evidence>
<dbReference type="SUPFAM" id="SSF54001">
    <property type="entry name" value="Cysteine proteinases"/>
    <property type="match status" value="1"/>
</dbReference>
<evidence type="ECO:0000256" key="1">
    <source>
        <dbReference type="SAM" id="SignalP"/>
    </source>
</evidence>
<keyword evidence="3" id="KW-1185">Reference proteome</keyword>
<gene>
    <name evidence="2" type="ORF">EEL30_00805</name>
</gene>
<keyword evidence="2" id="KW-0614">Plasmid</keyword>
<geneLocation type="plasmid" evidence="2 3">
    <name>p1821L02</name>
</geneLocation>
<sequence length="197" mass="21668">MIGNLTKKTLFYFFTLALLIIPFSAQAAKESAVPNPEYPGTTLSMKVGDVLYSSKTLGGSTQIVGHVGIIGPDFLVYHVTPATGTKGGGVADTITNYMSRHGKGETIEVYQYRSSSSANAAKWAKNNYSRVTEYKISIAKLSQTNPNYCSKFLWQAFYYGAGEDIVGYDLSDTQVTTIHPWHFTTDEFVKRGSFKAK</sequence>
<proteinExistence type="predicted"/>
<accession>A0A518V236</accession>
<dbReference type="Proteomes" id="UP000319432">
    <property type="component" value="Plasmid p1821L02"/>
</dbReference>
<dbReference type="OrthoDB" id="2080087at2"/>
<dbReference type="EMBL" id="CP033462">
    <property type="protein sequence ID" value="QDX91052.1"/>
    <property type="molecule type" value="Genomic_DNA"/>
</dbReference>
<feature type="chain" id="PRO_5022217751" description="Permuted papain-like amidase enzyme, YaeF/YiiX, C92 family" evidence="1">
    <location>
        <begin position="28"/>
        <end position="197"/>
    </location>
</feature>
<dbReference type="Gene3D" id="3.90.1720.10">
    <property type="entry name" value="endopeptidase domain like (from Nostoc punctiforme)"/>
    <property type="match status" value="1"/>
</dbReference>
<evidence type="ECO:0008006" key="4">
    <source>
        <dbReference type="Google" id="ProtNLM"/>
    </source>
</evidence>
<keyword evidence="1" id="KW-0732">Signal</keyword>
<name>A0A518V236_BRELA</name>
<evidence type="ECO:0000313" key="2">
    <source>
        <dbReference type="EMBL" id="QDX91052.1"/>
    </source>
</evidence>
<feature type="signal peptide" evidence="1">
    <location>
        <begin position="1"/>
        <end position="27"/>
    </location>
</feature>
<organism evidence="2 3">
    <name type="scientific">Brevibacillus laterosporus</name>
    <name type="common">Bacillus laterosporus</name>
    <dbReference type="NCBI Taxonomy" id="1465"/>
    <lineage>
        <taxon>Bacteria</taxon>
        <taxon>Bacillati</taxon>
        <taxon>Bacillota</taxon>
        <taxon>Bacilli</taxon>
        <taxon>Bacillales</taxon>
        <taxon>Paenibacillaceae</taxon>
        <taxon>Brevibacillus</taxon>
    </lineage>
</organism>
<dbReference type="InterPro" id="IPR038765">
    <property type="entry name" value="Papain-like_cys_pep_sf"/>
</dbReference>
<dbReference type="AlphaFoldDB" id="A0A518V236"/>
<protein>
    <recommendedName>
        <fullName evidence="4">Permuted papain-like amidase enzyme, YaeF/YiiX, C92 family</fullName>
    </recommendedName>
</protein>
<reference evidence="2 3" key="1">
    <citation type="submission" date="2018-11" db="EMBL/GenBank/DDBJ databases">
        <title>Phylogenetic determinants of toxin gene distribution in genomes of Brevibacillus laterosporus.</title>
        <authorList>
            <person name="Glare T.R."/>
            <person name="Durrant A."/>
            <person name="Berry C."/>
            <person name="Palma L."/>
            <person name="Ormskirk M."/>
            <person name="Cox M.O."/>
        </authorList>
    </citation>
    <scope>NUCLEOTIDE SEQUENCE [LARGE SCALE GENOMIC DNA]</scope>
    <source>
        <strain evidence="2 3">1821L</strain>
        <plasmid evidence="2 3">p1821L02</plasmid>
    </source>
</reference>